<dbReference type="Proteomes" id="UP001596391">
    <property type="component" value="Unassembled WGS sequence"/>
</dbReference>
<dbReference type="InterPro" id="IPR050366">
    <property type="entry name" value="BP-dependent_transpt_permease"/>
</dbReference>
<dbReference type="InterPro" id="IPR035906">
    <property type="entry name" value="MetI-like_sf"/>
</dbReference>
<evidence type="ECO:0000256" key="7">
    <source>
        <dbReference type="RuleBase" id="RU363032"/>
    </source>
</evidence>
<evidence type="ECO:0000313" key="9">
    <source>
        <dbReference type="EMBL" id="MFC6646310.1"/>
    </source>
</evidence>
<protein>
    <submittedName>
        <fullName evidence="9">ABC transporter permease</fullName>
    </submittedName>
</protein>
<dbReference type="PROSITE" id="PS50928">
    <property type="entry name" value="ABC_TM1"/>
    <property type="match status" value="1"/>
</dbReference>
<evidence type="ECO:0000256" key="2">
    <source>
        <dbReference type="ARBA" id="ARBA00022448"/>
    </source>
</evidence>
<comment type="caution">
    <text evidence="9">The sequence shown here is derived from an EMBL/GenBank/DDBJ whole genome shotgun (WGS) entry which is preliminary data.</text>
</comment>
<evidence type="ECO:0000256" key="3">
    <source>
        <dbReference type="ARBA" id="ARBA00022475"/>
    </source>
</evidence>
<dbReference type="SUPFAM" id="SSF161098">
    <property type="entry name" value="MetI-like"/>
    <property type="match status" value="1"/>
</dbReference>
<feature type="transmembrane region" description="Helical" evidence="7">
    <location>
        <begin position="21"/>
        <end position="46"/>
    </location>
</feature>
<comment type="subcellular location">
    <subcellularLocation>
        <location evidence="1 7">Cell membrane</location>
        <topology evidence="1 7">Multi-pass membrane protein</topology>
    </subcellularLocation>
</comment>
<feature type="transmembrane region" description="Helical" evidence="7">
    <location>
        <begin position="66"/>
        <end position="88"/>
    </location>
</feature>
<dbReference type="EMBL" id="JBHSWI010000001">
    <property type="protein sequence ID" value="MFC6646310.1"/>
    <property type="molecule type" value="Genomic_DNA"/>
</dbReference>
<keyword evidence="10" id="KW-1185">Reference proteome</keyword>
<keyword evidence="2 7" id="KW-0813">Transport</keyword>
<proteinExistence type="inferred from homology"/>
<gene>
    <name evidence="9" type="ORF">ACFQBQ_12085</name>
</gene>
<dbReference type="PANTHER" id="PTHR43386:SF1">
    <property type="entry name" value="D,D-DIPEPTIDE TRANSPORT SYSTEM PERMEASE PROTEIN DDPC-RELATED"/>
    <property type="match status" value="1"/>
</dbReference>
<dbReference type="RefSeq" id="WP_390235311.1">
    <property type="nucleotide sequence ID" value="NZ_JBHSWI010000001.1"/>
</dbReference>
<evidence type="ECO:0000259" key="8">
    <source>
        <dbReference type="PROSITE" id="PS50928"/>
    </source>
</evidence>
<name>A0ABW1ZD19_9BACT</name>
<reference evidence="10" key="1">
    <citation type="journal article" date="2019" name="Int. J. Syst. Evol. Microbiol.">
        <title>The Global Catalogue of Microorganisms (GCM) 10K type strain sequencing project: providing services to taxonomists for standard genome sequencing and annotation.</title>
        <authorList>
            <consortium name="The Broad Institute Genomics Platform"/>
            <consortium name="The Broad Institute Genome Sequencing Center for Infectious Disease"/>
            <person name="Wu L."/>
            <person name="Ma J."/>
        </authorList>
    </citation>
    <scope>NUCLEOTIDE SEQUENCE [LARGE SCALE GENOMIC DNA]</scope>
    <source>
        <strain evidence="10">CGMCC 1.16026</strain>
    </source>
</reference>
<accession>A0ABW1ZD19</accession>
<comment type="similarity">
    <text evidence="7">Belongs to the binding-protein-dependent transport system permease family.</text>
</comment>
<keyword evidence="3" id="KW-1003">Cell membrane</keyword>
<evidence type="ECO:0000313" key="10">
    <source>
        <dbReference type="Proteomes" id="UP001596391"/>
    </source>
</evidence>
<dbReference type="CDD" id="cd06261">
    <property type="entry name" value="TM_PBP2"/>
    <property type="match status" value="1"/>
</dbReference>
<organism evidence="9 10">
    <name type="scientific">Granulicella cerasi</name>
    <dbReference type="NCBI Taxonomy" id="741063"/>
    <lineage>
        <taxon>Bacteria</taxon>
        <taxon>Pseudomonadati</taxon>
        <taxon>Acidobacteriota</taxon>
        <taxon>Terriglobia</taxon>
        <taxon>Terriglobales</taxon>
        <taxon>Acidobacteriaceae</taxon>
        <taxon>Granulicella</taxon>
    </lineage>
</organism>
<keyword evidence="5 7" id="KW-1133">Transmembrane helix</keyword>
<dbReference type="PANTHER" id="PTHR43386">
    <property type="entry name" value="OLIGOPEPTIDE TRANSPORT SYSTEM PERMEASE PROTEIN APPC"/>
    <property type="match status" value="1"/>
</dbReference>
<dbReference type="Gene3D" id="1.10.3720.10">
    <property type="entry name" value="MetI-like"/>
    <property type="match status" value="1"/>
</dbReference>
<dbReference type="InterPro" id="IPR000515">
    <property type="entry name" value="MetI-like"/>
</dbReference>
<evidence type="ECO:0000256" key="6">
    <source>
        <dbReference type="ARBA" id="ARBA00023136"/>
    </source>
</evidence>
<keyword evidence="4 7" id="KW-0812">Transmembrane</keyword>
<evidence type="ECO:0000256" key="1">
    <source>
        <dbReference type="ARBA" id="ARBA00004651"/>
    </source>
</evidence>
<dbReference type="Pfam" id="PF00528">
    <property type="entry name" value="BPD_transp_1"/>
    <property type="match status" value="1"/>
</dbReference>
<evidence type="ECO:0000256" key="4">
    <source>
        <dbReference type="ARBA" id="ARBA00022692"/>
    </source>
</evidence>
<keyword evidence="6 7" id="KW-0472">Membrane</keyword>
<feature type="domain" description="ABC transmembrane type-1" evidence="8">
    <location>
        <begin position="1"/>
        <end position="89"/>
    </location>
</feature>
<evidence type="ECO:0000256" key="5">
    <source>
        <dbReference type="ARBA" id="ARBA00022989"/>
    </source>
</evidence>
<sequence>MGVSPARVLVRHLLPNVLSTVLTVATLELSRIVLLEVSLSFLGLGAQPPNPSWGRMLAESRSYLSASPWLIVVPGAAVLLTVLSINLISDAVRRSLQPQL</sequence>